<dbReference type="InterPro" id="IPR037221">
    <property type="entry name" value="H-type_lectin_dom_sf"/>
</dbReference>
<dbReference type="SUPFAM" id="SSF141086">
    <property type="entry name" value="Agglutinin HPA-like"/>
    <property type="match status" value="1"/>
</dbReference>
<dbReference type="Gene3D" id="2.60.40.2080">
    <property type="match status" value="1"/>
</dbReference>
<accession>A0A8S5QWI2</accession>
<organism evidence="2">
    <name type="scientific">Siphoviridae sp. ctQNW6</name>
    <dbReference type="NCBI Taxonomy" id="2826328"/>
    <lineage>
        <taxon>Viruses</taxon>
        <taxon>Duplodnaviria</taxon>
        <taxon>Heunggongvirae</taxon>
        <taxon>Uroviricota</taxon>
        <taxon>Caudoviricetes</taxon>
    </lineage>
</organism>
<feature type="domain" description="H-type lectin" evidence="1">
    <location>
        <begin position="246"/>
        <end position="320"/>
    </location>
</feature>
<dbReference type="GO" id="GO:0007155">
    <property type="term" value="P:cell adhesion"/>
    <property type="evidence" value="ECO:0007669"/>
    <property type="project" value="InterPro"/>
</dbReference>
<evidence type="ECO:0000313" key="2">
    <source>
        <dbReference type="EMBL" id="DAE23169.1"/>
    </source>
</evidence>
<proteinExistence type="predicted"/>
<dbReference type="GO" id="GO:0030246">
    <property type="term" value="F:carbohydrate binding"/>
    <property type="evidence" value="ECO:0007669"/>
    <property type="project" value="InterPro"/>
</dbReference>
<sequence length="325" mass="34310">MALGFPNSNGGRTTDSALFHALGNAFVGSWISGFRVRQASPVGMNVLIGGESGIPDDLLVRDAMSATFPVSNLSTQPVQASVTTANSANPRIDAVVIYIDTNVAASQAVANNENRTKAVVVPGTPATNPSAPTPSQIKAKIGASNPYEVIAEIRVNAGTTTILDSVITDRRNPATLADGRINRAEMFKNGVIGSDALGNDIVLPRHLKWSDFIQSKRNNASKSSGSIIQHGVAMLNVPAQAIEGTIQITFPKQFKTLPTVVCSFGGYGEPGDPWTDTPNPSWGGCAFSAVNVTNTSFTARCRRFDGAQLLGTYYVNWIAIGEQSN</sequence>
<name>A0A8S5QWI2_9CAUD</name>
<evidence type="ECO:0000259" key="1">
    <source>
        <dbReference type="Pfam" id="PF09458"/>
    </source>
</evidence>
<dbReference type="EMBL" id="BK015749">
    <property type="protein sequence ID" value="DAE23169.1"/>
    <property type="molecule type" value="Genomic_DNA"/>
</dbReference>
<dbReference type="InterPro" id="IPR019019">
    <property type="entry name" value="H-type_lectin_domain"/>
</dbReference>
<dbReference type="Pfam" id="PF09458">
    <property type="entry name" value="H_lectin"/>
    <property type="match status" value="1"/>
</dbReference>
<reference evidence="2" key="1">
    <citation type="journal article" date="2021" name="Proc. Natl. Acad. Sci. U.S.A.">
        <title>A Catalog of Tens of Thousands of Viruses from Human Metagenomes Reveals Hidden Associations with Chronic Diseases.</title>
        <authorList>
            <person name="Tisza M.J."/>
            <person name="Buck C.B."/>
        </authorList>
    </citation>
    <scope>NUCLEOTIDE SEQUENCE</scope>
    <source>
        <strain evidence="2">CtQNW6</strain>
    </source>
</reference>
<protein>
    <submittedName>
        <fullName evidence="2">H-type lectin domain</fullName>
    </submittedName>
</protein>